<organism evidence="1 2">
    <name type="scientific">Panagrolaimus sp. JU765</name>
    <dbReference type="NCBI Taxonomy" id="591449"/>
    <lineage>
        <taxon>Eukaryota</taxon>
        <taxon>Metazoa</taxon>
        <taxon>Ecdysozoa</taxon>
        <taxon>Nematoda</taxon>
        <taxon>Chromadorea</taxon>
        <taxon>Rhabditida</taxon>
        <taxon>Tylenchina</taxon>
        <taxon>Panagrolaimomorpha</taxon>
        <taxon>Panagrolaimoidea</taxon>
        <taxon>Panagrolaimidae</taxon>
        <taxon>Panagrolaimus</taxon>
    </lineage>
</organism>
<evidence type="ECO:0000313" key="2">
    <source>
        <dbReference type="WBParaSite" id="JU765_v2.g2834.t1"/>
    </source>
</evidence>
<dbReference type="Proteomes" id="UP000887576">
    <property type="component" value="Unplaced"/>
</dbReference>
<accession>A0AC34R2S4</accession>
<dbReference type="WBParaSite" id="JU765_v2.g2834.t1">
    <property type="protein sequence ID" value="JU765_v2.g2834.t1"/>
    <property type="gene ID" value="JU765_v2.g2834"/>
</dbReference>
<sequence length="581" mass="63656">MSIPKKQDTNFSVEIRTRSKTGQIFKLQSSTDSVSLHLTEKGVDFVYSNSTNSMRDPLAVKFNDGQWHTVILRESSGKLFAEFDSSPLLPLLAPFSLTKFVVDKNARLLFGKGPNMTSFKGCLQNVLIDDLPQLSFLPKEVFGGGFKTTRHFVPISFENIRNDGCKSREFADFCRLKGEKNAPSCVHGGCRNIWNGFLCQCDEGWTGAHCEIDVNECLEFPCANNGTCINTAGGFKCECAEFHLGNTCEVVGVCATHPCVHGTCFQHSATEFKCECEKGFQGKNCEEQIDYCKDEPCKNGATCQKLIGGFNCLCIAGFTGETCLTDIDDCVPGACANGGRCIDRVNGFECNCNSTGYVGAQCTEDVDECSLQLISNYCINGLCQNSPGKYNCQCEEGFIGPKCNMINPCLPDILNRTLHNCVHGICRDPVVVTLPSGREVAQHSCECFTGFTGPQCTHEIQKHYAIAFGYILGPVAAILIVLCLLGCMLFFFVARNKRANQGHYSPSIHEQTGNRMQNFSDVHDGSPKIAVAAVKQAPPRTPDLKLKIRSAPFPPKRQQTDSKPIAVGTTWAFAVHPVDET</sequence>
<reference evidence="2" key="1">
    <citation type="submission" date="2022-11" db="UniProtKB">
        <authorList>
            <consortium name="WormBaseParasite"/>
        </authorList>
    </citation>
    <scope>IDENTIFICATION</scope>
</reference>
<protein>
    <submittedName>
        <fullName evidence="2">Uncharacterized protein</fullName>
    </submittedName>
</protein>
<evidence type="ECO:0000313" key="1">
    <source>
        <dbReference type="Proteomes" id="UP000887576"/>
    </source>
</evidence>
<proteinExistence type="predicted"/>
<name>A0AC34R2S4_9BILA</name>